<reference evidence="3 4" key="1">
    <citation type="submission" date="2019-08" db="EMBL/GenBank/DDBJ databases">
        <authorList>
            <person name="Karlyshev A.V."/>
        </authorList>
    </citation>
    <scope>NUCLEOTIDE SEQUENCE [LARGE SCALE GENOMIC DNA]</scope>
    <source>
        <strain evidence="3 4">Alg18-2.2</strain>
    </source>
</reference>
<dbReference type="PANTHER" id="PTHR34406:SF1">
    <property type="entry name" value="PROTEIN YCEI"/>
    <property type="match status" value="1"/>
</dbReference>
<evidence type="ECO:0000256" key="1">
    <source>
        <dbReference type="SAM" id="SignalP"/>
    </source>
</evidence>
<dbReference type="AlphaFoldDB" id="A0A5C8KQE5"/>
<keyword evidence="1" id="KW-0732">Signal</keyword>
<proteinExistence type="predicted"/>
<sequence length="219" mass="23936">MGLNPVIRNGIAAFVLLSPAWAGASEPPSYNIDPVHTRVVFLVGHAGFSRSIATVSGVVGALHFDPGQWEDSRVDVRLPVARIDFGDEDWNQRMLARGFFDERNHPEVRFRSTRVEPLGDGAAMIHGDLSIAGTTRAVSLSARLNEAGRNPVNFRRTVGFSATTRLDRREFGLDRYPNVIGNEVEVIIELEATRGRITGDVEAAGPAAADRPVPPEEER</sequence>
<dbReference type="EMBL" id="VRTS01000004">
    <property type="protein sequence ID" value="TXK62653.1"/>
    <property type="molecule type" value="Genomic_DNA"/>
</dbReference>
<protein>
    <submittedName>
        <fullName evidence="3">YceI family protein</fullName>
    </submittedName>
</protein>
<organism evidence="3 4">
    <name type="scientific">Alkalisalibacterium limincola</name>
    <dbReference type="NCBI Taxonomy" id="2699169"/>
    <lineage>
        <taxon>Bacteria</taxon>
        <taxon>Pseudomonadati</taxon>
        <taxon>Pseudomonadota</taxon>
        <taxon>Gammaproteobacteria</taxon>
        <taxon>Lysobacterales</taxon>
        <taxon>Lysobacteraceae</taxon>
        <taxon>Alkalisalibacterium</taxon>
    </lineage>
</organism>
<evidence type="ECO:0000313" key="3">
    <source>
        <dbReference type="EMBL" id="TXK62653.1"/>
    </source>
</evidence>
<dbReference type="InterPro" id="IPR007372">
    <property type="entry name" value="Lipid/polyisoprenoid-bd_YceI"/>
</dbReference>
<keyword evidence="4" id="KW-1185">Reference proteome</keyword>
<comment type="caution">
    <text evidence="3">The sequence shown here is derived from an EMBL/GenBank/DDBJ whole genome shotgun (WGS) entry which is preliminary data.</text>
</comment>
<dbReference type="SUPFAM" id="SSF101874">
    <property type="entry name" value="YceI-like"/>
    <property type="match status" value="1"/>
</dbReference>
<accession>A0A5C8KQE5</accession>
<feature type="signal peptide" evidence="1">
    <location>
        <begin position="1"/>
        <end position="24"/>
    </location>
</feature>
<gene>
    <name evidence="3" type="ORF">FU658_07905</name>
</gene>
<evidence type="ECO:0000313" key="4">
    <source>
        <dbReference type="Proteomes" id="UP000321248"/>
    </source>
</evidence>
<dbReference type="InterPro" id="IPR036761">
    <property type="entry name" value="TTHA0802/YceI-like_sf"/>
</dbReference>
<dbReference type="Pfam" id="PF04264">
    <property type="entry name" value="YceI"/>
    <property type="match status" value="1"/>
</dbReference>
<feature type="domain" description="Lipid/polyisoprenoid-binding YceI-like" evidence="2">
    <location>
        <begin position="29"/>
        <end position="193"/>
    </location>
</feature>
<dbReference type="OrthoDB" id="9811006at2"/>
<dbReference type="PANTHER" id="PTHR34406">
    <property type="entry name" value="PROTEIN YCEI"/>
    <property type="match status" value="1"/>
</dbReference>
<dbReference type="Gene3D" id="2.40.128.110">
    <property type="entry name" value="Lipid/polyisoprenoid-binding, YceI-like"/>
    <property type="match status" value="1"/>
</dbReference>
<evidence type="ECO:0000259" key="2">
    <source>
        <dbReference type="SMART" id="SM00867"/>
    </source>
</evidence>
<dbReference type="Proteomes" id="UP000321248">
    <property type="component" value="Unassembled WGS sequence"/>
</dbReference>
<name>A0A5C8KQE5_9GAMM</name>
<dbReference type="SMART" id="SM00867">
    <property type="entry name" value="YceI"/>
    <property type="match status" value="1"/>
</dbReference>
<dbReference type="RefSeq" id="WP_147891576.1">
    <property type="nucleotide sequence ID" value="NZ_VRTS01000004.1"/>
</dbReference>
<feature type="chain" id="PRO_5022941720" evidence="1">
    <location>
        <begin position="25"/>
        <end position="219"/>
    </location>
</feature>